<keyword evidence="1" id="KW-0472">Membrane</keyword>
<keyword evidence="1" id="KW-0812">Transmembrane</keyword>
<organism evidence="2 3">
    <name type="scientific">Idiomarina zobellii</name>
    <dbReference type="NCBI Taxonomy" id="86103"/>
    <lineage>
        <taxon>Bacteria</taxon>
        <taxon>Pseudomonadati</taxon>
        <taxon>Pseudomonadota</taxon>
        <taxon>Gammaproteobacteria</taxon>
        <taxon>Alteromonadales</taxon>
        <taxon>Idiomarinaceae</taxon>
        <taxon>Idiomarina</taxon>
    </lineage>
</organism>
<comment type="caution">
    <text evidence="2">The sequence shown here is derived from an EMBL/GenBank/DDBJ whole genome shotgun (WGS) entry which is preliminary data.</text>
</comment>
<dbReference type="Proteomes" id="UP000053030">
    <property type="component" value="Unassembled WGS sequence"/>
</dbReference>
<accession>A0A837NDW4</accession>
<dbReference type="AlphaFoldDB" id="A0A837NDW4"/>
<evidence type="ECO:0000313" key="2">
    <source>
        <dbReference type="EMBL" id="KPD20785.1"/>
    </source>
</evidence>
<evidence type="ECO:0008006" key="4">
    <source>
        <dbReference type="Google" id="ProtNLM"/>
    </source>
</evidence>
<evidence type="ECO:0000256" key="1">
    <source>
        <dbReference type="SAM" id="Phobius"/>
    </source>
</evidence>
<reference evidence="2 3" key="1">
    <citation type="submission" date="2015-08" db="EMBL/GenBank/DDBJ databases">
        <title>Genome sequencing and assembly of the deep-sea bacterium Idiomarina zobellii.</title>
        <authorList>
            <person name="Mithoefer S.D."/>
            <person name="Rheaume B.A."/>
            <person name="MacLea K.S."/>
        </authorList>
    </citation>
    <scope>NUCLEOTIDE SEQUENCE [LARGE SCALE GENOMIC DNA]</scope>
    <source>
        <strain evidence="2 3">KMM 231</strain>
    </source>
</reference>
<protein>
    <recommendedName>
        <fullName evidence="4">DUF5808 domain-containing protein</fullName>
    </recommendedName>
</protein>
<keyword evidence="3" id="KW-1185">Reference proteome</keyword>
<name>A0A837NDW4_9GAMM</name>
<feature type="transmembrane region" description="Helical" evidence="1">
    <location>
        <begin position="55"/>
        <end position="75"/>
    </location>
</feature>
<keyword evidence="1" id="KW-1133">Transmembrane helix</keyword>
<dbReference type="RefSeq" id="WP_053954602.1">
    <property type="nucleotide sequence ID" value="NZ_FNCB01000024.1"/>
</dbReference>
<gene>
    <name evidence="2" type="ORF">AFK76_12375</name>
</gene>
<proteinExistence type="predicted"/>
<dbReference type="OrthoDB" id="6059111at2"/>
<dbReference type="EMBL" id="LHSG01000023">
    <property type="protein sequence ID" value="KPD20785.1"/>
    <property type="molecule type" value="Genomic_DNA"/>
</dbReference>
<sequence length="78" mass="8734">MDQDDINNTEWNDSTNWSPPRWLGIYFSKKDSRSWVPKPFPILGWTVNLGQPKGVMWALLIGAAALAIAFLAGWLSAT</sequence>
<evidence type="ECO:0000313" key="3">
    <source>
        <dbReference type="Proteomes" id="UP000053030"/>
    </source>
</evidence>